<evidence type="ECO:0000313" key="1">
    <source>
        <dbReference type="EMBL" id="MDN3205739.1"/>
    </source>
</evidence>
<sequence>MSSDKTEDWFAQIKKEGIEFARLKDKTYKITEFNGELPPGSKIWPIEPSGNPQLIIENSSDQVKEDQPKNIKNLEVDFLENFGGKAFYKPFWGQLTYQPLDNSRTKVTYQGNENVFNSDYLGCWLEPSRIHKCSSEFPNSGRNYFPNATAVVYSRVLEVLDGKNLIVDFAYNGENSSAPSAISDEDGIFFFDNKFALESWSKSGRRKDALFAESGKVYGVLGMPKIEVSKDSKINFIGPKEGEAPAIHCMWSDAFNGDLHGRGLEAAGSFIETFGDNGTLFHLPNSGRVDINFEWQFIPPTYTQKVVQYGSPTGTIFSDPSNHSSQFGLKRFCNLDQFRIREEMKKSLGFVRPGVSFGMPNQGYCNGGGRHNGKEITDFCIYRFEGDWMSKNPNNMKARTSGGLRVEWIGHSKEKPGKFIEMESLKPSRFDDLEMRMVSQNRVEVSSSFFTWYHLASQEWTGGTSTSSELTHLIIDGKKIGLNTNGDFWLIYGENDLTGRGFTASEINLFDKLPKRGDTIRQNLQDISKNNLIGKPSERVIEVWGFALQNGDKLNFNGQTYTVEKTERKWKTWSQFSEQYTSPKPDWNRTDRRITYTEVTLDKGIPQTLSEIEFTVNHSTLEPLLDGKYRKGCSALWDLGNNSAGHLMYTDYNVNLVMENVETHGLIRSTSRPLYAETSKPLSGSVSSIPVGSLGSDIWKKGHQLQLVDPENGVVQEVELIDSFNGNAGNVLVKPVNLTHTFPEKSILVALYSLPSEAKFENTFFVEENGEPSYSQRIDYRPQGLRIRQIITGDNKYRLKIKGGRISWYSNLDNRFEPEIELSEFPHLVNPTSVVPVLLNPVFIDGKGARFGFQRKEDGKDEIFISSRVVARNRAKLDLQNSVLGSDLTLEGNGEFLIDNLKSGNFIINGQTQNYGYNLKFQERFIKTKDLTVKGKNGKAGIMIDSPFKVGDFKLQLEKWELFPGIFNAGGFQTKQDRQHPDYEKFVKIERA</sequence>
<comment type="caution">
    <text evidence="1">The sequence shown here is derived from an EMBL/GenBank/DDBJ whole genome shotgun (WGS) entry which is preliminary data.</text>
</comment>
<dbReference type="EMBL" id="JAUEPH010000008">
    <property type="protein sequence ID" value="MDN3205739.1"/>
    <property type="molecule type" value="Genomic_DNA"/>
</dbReference>
<organism evidence="1 2">
    <name type="scientific">Algoriphagus sediminis</name>
    <dbReference type="NCBI Taxonomy" id="3057113"/>
    <lineage>
        <taxon>Bacteria</taxon>
        <taxon>Pseudomonadati</taxon>
        <taxon>Bacteroidota</taxon>
        <taxon>Cytophagia</taxon>
        <taxon>Cytophagales</taxon>
        <taxon>Cyclobacteriaceae</taxon>
        <taxon>Algoriphagus</taxon>
    </lineage>
</organism>
<name>A0ABT7YHU2_9BACT</name>
<protein>
    <submittedName>
        <fullName evidence="1">Uncharacterized protein</fullName>
    </submittedName>
</protein>
<dbReference type="Proteomes" id="UP001171916">
    <property type="component" value="Unassembled WGS sequence"/>
</dbReference>
<proteinExistence type="predicted"/>
<reference evidence="1" key="1">
    <citation type="submission" date="2023-06" db="EMBL/GenBank/DDBJ databases">
        <title>Robiginitalea aurantiacus sp. nov. and Algoriphagus sediminis sp. nov., isolated from coastal sediment.</title>
        <authorList>
            <person name="Zhou Z.Y."/>
            <person name="An J."/>
            <person name="Jia Y.W."/>
            <person name="Du Z.J."/>
        </authorList>
    </citation>
    <scope>NUCLEOTIDE SEQUENCE</scope>
    <source>
        <strain evidence="1">C2-7</strain>
    </source>
</reference>
<accession>A0ABT7YHU2</accession>
<gene>
    <name evidence="1" type="ORF">QVH07_16375</name>
</gene>
<dbReference type="RefSeq" id="WP_290002570.1">
    <property type="nucleotide sequence ID" value="NZ_JAUEPH010000008.1"/>
</dbReference>
<keyword evidence="2" id="KW-1185">Reference proteome</keyword>
<evidence type="ECO:0000313" key="2">
    <source>
        <dbReference type="Proteomes" id="UP001171916"/>
    </source>
</evidence>